<comment type="similarity">
    <text evidence="3">Belongs to the NPH3 family.</text>
</comment>
<evidence type="ECO:0000259" key="4">
    <source>
        <dbReference type="PROSITE" id="PS50097"/>
    </source>
</evidence>
<proteinExistence type="inferred from homology"/>
<dbReference type="InterPro" id="IPR043454">
    <property type="entry name" value="NPH3/RPT2-like"/>
</dbReference>
<comment type="pathway">
    <text evidence="1">Protein modification; protein ubiquitination.</text>
</comment>
<keyword evidence="7" id="KW-1185">Reference proteome</keyword>
<name>A0AAU9NJ38_9ASTR</name>
<evidence type="ECO:0000313" key="7">
    <source>
        <dbReference type="Proteomes" id="UP001157418"/>
    </source>
</evidence>
<reference evidence="6 7" key="1">
    <citation type="submission" date="2022-01" db="EMBL/GenBank/DDBJ databases">
        <authorList>
            <person name="Xiong W."/>
            <person name="Schranz E."/>
        </authorList>
    </citation>
    <scope>NUCLEOTIDE SEQUENCE [LARGE SCALE GENOMIC DNA]</scope>
</reference>
<dbReference type="Proteomes" id="UP001157418">
    <property type="component" value="Unassembled WGS sequence"/>
</dbReference>
<evidence type="ECO:0000256" key="2">
    <source>
        <dbReference type="ARBA" id="ARBA00022786"/>
    </source>
</evidence>
<dbReference type="EMBL" id="CAKMRJ010004445">
    <property type="protein sequence ID" value="CAH1437864.1"/>
    <property type="molecule type" value="Genomic_DNA"/>
</dbReference>
<gene>
    <name evidence="6" type="ORF">LVIROSA_LOCUS24156</name>
</gene>
<evidence type="ECO:0000259" key="5">
    <source>
        <dbReference type="PROSITE" id="PS51649"/>
    </source>
</evidence>
<dbReference type="PROSITE" id="PS51649">
    <property type="entry name" value="NPH3"/>
    <property type="match status" value="1"/>
</dbReference>
<organism evidence="6 7">
    <name type="scientific">Lactuca virosa</name>
    <dbReference type="NCBI Taxonomy" id="75947"/>
    <lineage>
        <taxon>Eukaryota</taxon>
        <taxon>Viridiplantae</taxon>
        <taxon>Streptophyta</taxon>
        <taxon>Embryophyta</taxon>
        <taxon>Tracheophyta</taxon>
        <taxon>Spermatophyta</taxon>
        <taxon>Magnoliopsida</taxon>
        <taxon>eudicotyledons</taxon>
        <taxon>Gunneridae</taxon>
        <taxon>Pentapetalae</taxon>
        <taxon>asterids</taxon>
        <taxon>campanulids</taxon>
        <taxon>Asterales</taxon>
        <taxon>Asteraceae</taxon>
        <taxon>Cichorioideae</taxon>
        <taxon>Cichorieae</taxon>
        <taxon>Lactucinae</taxon>
        <taxon>Lactuca</taxon>
    </lineage>
</organism>
<evidence type="ECO:0000256" key="3">
    <source>
        <dbReference type="PROSITE-ProRule" id="PRU00982"/>
    </source>
</evidence>
<evidence type="ECO:0000313" key="6">
    <source>
        <dbReference type="EMBL" id="CAH1437864.1"/>
    </source>
</evidence>
<sequence length="331" mass="37710">MEIAMALEFYNEDNDWFCNAGLPSDLTIFIDGVNFHLHKFPLLSRCGKIEKLMKEAQNNNKGTSTIILEEIPGGATSFLVASNFCYGVHIELTPTNIVMVYHMSDYLEMTDEYGNDNLFSKTETYIHKNILTNWKDCMVALQSCETIVTKSDNLQIISKCLNAIPGGSILWNGIDTGARIQTSESDWWFEDVSHLSVVLFKRLIKTVESKGIQPKKLTGAIMYYSGKCLHGLGRWQSGQFSKTKFNTKYDIVDQRVVLESIVDLLPQIKGKSFCRYLLGLLCVGFMFVPLGTVRKRELWYGLPDVPISKGCMFFVKEERSRFVIVQQLLNW</sequence>
<dbReference type="InterPro" id="IPR027356">
    <property type="entry name" value="NPH3_dom"/>
</dbReference>
<evidence type="ECO:0008006" key="8">
    <source>
        <dbReference type="Google" id="ProtNLM"/>
    </source>
</evidence>
<keyword evidence="2" id="KW-0833">Ubl conjugation pathway</keyword>
<dbReference type="InterPro" id="IPR000210">
    <property type="entry name" value="BTB/POZ_dom"/>
</dbReference>
<evidence type="ECO:0000256" key="1">
    <source>
        <dbReference type="ARBA" id="ARBA00004906"/>
    </source>
</evidence>
<dbReference type="PANTHER" id="PTHR32370">
    <property type="entry name" value="OS12G0117600 PROTEIN"/>
    <property type="match status" value="1"/>
</dbReference>
<dbReference type="Pfam" id="PF00651">
    <property type="entry name" value="BTB"/>
    <property type="match status" value="1"/>
</dbReference>
<dbReference type="SUPFAM" id="SSF54695">
    <property type="entry name" value="POZ domain"/>
    <property type="match status" value="1"/>
</dbReference>
<dbReference type="InterPro" id="IPR011333">
    <property type="entry name" value="SKP1/BTB/POZ_sf"/>
</dbReference>
<dbReference type="Gene3D" id="3.30.710.10">
    <property type="entry name" value="Potassium Channel Kv1.1, Chain A"/>
    <property type="match status" value="1"/>
</dbReference>
<dbReference type="Pfam" id="PF03000">
    <property type="entry name" value="NPH3"/>
    <property type="match status" value="1"/>
</dbReference>
<feature type="domain" description="NPH3" evidence="5">
    <location>
        <begin position="186"/>
        <end position="331"/>
    </location>
</feature>
<accession>A0AAU9NJ38</accession>
<protein>
    <recommendedName>
        <fullName evidence="8">BTB domain-containing protein</fullName>
    </recommendedName>
</protein>
<feature type="domain" description="BTB" evidence="4">
    <location>
        <begin position="24"/>
        <end position="94"/>
    </location>
</feature>
<comment type="caution">
    <text evidence="6">The sequence shown here is derived from an EMBL/GenBank/DDBJ whole genome shotgun (WGS) entry which is preliminary data.</text>
</comment>
<dbReference type="AlphaFoldDB" id="A0AAU9NJ38"/>
<dbReference type="PROSITE" id="PS50097">
    <property type="entry name" value="BTB"/>
    <property type="match status" value="1"/>
</dbReference>